<evidence type="ECO:0000256" key="8">
    <source>
        <dbReference type="ARBA" id="ARBA00023004"/>
    </source>
</evidence>
<dbReference type="PANTHER" id="PTHR30387">
    <property type="entry name" value="MANNONATE DEHYDRATASE"/>
    <property type="match status" value="1"/>
</dbReference>
<dbReference type="SUPFAM" id="SSF51658">
    <property type="entry name" value="Xylose isomerase-like"/>
    <property type="match status" value="1"/>
</dbReference>
<keyword evidence="10 11" id="KW-0456">Lyase</keyword>
<comment type="cofactor">
    <cofactor evidence="2">
        <name>Mn(2+)</name>
        <dbReference type="ChEBI" id="CHEBI:29035"/>
    </cofactor>
</comment>
<keyword evidence="12" id="KW-1185">Reference proteome</keyword>
<dbReference type="EMBL" id="CP136051">
    <property type="protein sequence ID" value="WOK04235.1"/>
    <property type="molecule type" value="Genomic_DNA"/>
</dbReference>
<dbReference type="Proteomes" id="UP001302349">
    <property type="component" value="Chromosome"/>
</dbReference>
<evidence type="ECO:0000313" key="11">
    <source>
        <dbReference type="EMBL" id="WOK04235.1"/>
    </source>
</evidence>
<evidence type="ECO:0000256" key="7">
    <source>
        <dbReference type="ARBA" id="ARBA00012927"/>
    </source>
</evidence>
<comment type="cofactor">
    <cofactor evidence="3">
        <name>Fe(2+)</name>
        <dbReference type="ChEBI" id="CHEBI:29033"/>
    </cofactor>
</comment>
<dbReference type="RefSeq" id="WP_317487050.1">
    <property type="nucleotide sequence ID" value="NZ_CP136051.1"/>
</dbReference>
<evidence type="ECO:0000256" key="3">
    <source>
        <dbReference type="ARBA" id="ARBA00001954"/>
    </source>
</evidence>
<evidence type="ECO:0000256" key="4">
    <source>
        <dbReference type="ARBA" id="ARBA00002713"/>
    </source>
</evidence>
<gene>
    <name evidence="11" type="ORF">RT717_14235</name>
</gene>
<sequence length="389" mass="44215">MIKKPSTSHSSTSIDRRDFTKVLTGGFIGAGLLSTVSTEATSAPKKAVPRKNNLHHVGGDYHVVMSDDSHDWNERQRVWTNNRNFQYHERQGVKHFTNIMSGAWNLDQMKKWKADCDNYGMTWEAIRMDSSYIYLKPGAEREKKVEEIAANIERASQVGVKVITMHWTLIPIRRNGHTPGRGGSSYHAFKLEDNWKSLPVEAHGIVSYDDYWERITYFLTNLIPVCEQYDVRLGIHPYDPPGLPRGYQGVDTWDAAPASVFESLKKYESIVDSPYNAFQLCLGTVMEGLKDPKNELLPIVKYFAEKGKIVQIHMRNIRGGLHNFEEVYIDEGEADFIEVVRILRDAGYQYSICPDHVPTHPDDPRGYQAFAQAFGYIRSLIAAANAEVA</sequence>
<dbReference type="GO" id="GO:0008927">
    <property type="term" value="F:mannonate dehydratase activity"/>
    <property type="evidence" value="ECO:0007669"/>
    <property type="project" value="UniProtKB-EC"/>
</dbReference>
<name>A0ABZ0IIU9_9BACT</name>
<dbReference type="EC" id="4.2.1.8" evidence="7"/>
<evidence type="ECO:0000313" key="12">
    <source>
        <dbReference type="Proteomes" id="UP001302349"/>
    </source>
</evidence>
<keyword evidence="9" id="KW-0464">Manganese</keyword>
<dbReference type="Pfam" id="PF03786">
    <property type="entry name" value="UxuA"/>
    <property type="match status" value="1"/>
</dbReference>
<evidence type="ECO:0000256" key="5">
    <source>
        <dbReference type="ARBA" id="ARBA00004892"/>
    </source>
</evidence>
<comment type="similarity">
    <text evidence="6">Belongs to the mannonate dehydratase family.</text>
</comment>
<protein>
    <recommendedName>
        <fullName evidence="7">mannonate dehydratase</fullName>
        <ecNumber evidence="7">4.2.1.8</ecNumber>
    </recommendedName>
</protein>
<dbReference type="InterPro" id="IPR004628">
    <property type="entry name" value="Man_deHydtase"/>
</dbReference>
<keyword evidence="8" id="KW-0408">Iron</keyword>
<accession>A0ABZ0IIU9</accession>
<evidence type="ECO:0000256" key="9">
    <source>
        <dbReference type="ARBA" id="ARBA00023211"/>
    </source>
</evidence>
<proteinExistence type="inferred from homology"/>
<dbReference type="InterPro" id="IPR036237">
    <property type="entry name" value="Xyl_isomerase-like_sf"/>
</dbReference>
<comment type="catalytic activity">
    <reaction evidence="1">
        <text>D-mannonate = 2-dehydro-3-deoxy-D-gluconate + H2O</text>
        <dbReference type="Rhea" id="RHEA:20097"/>
        <dbReference type="ChEBI" id="CHEBI:15377"/>
        <dbReference type="ChEBI" id="CHEBI:17767"/>
        <dbReference type="ChEBI" id="CHEBI:57990"/>
        <dbReference type="EC" id="4.2.1.8"/>
    </reaction>
</comment>
<evidence type="ECO:0000256" key="10">
    <source>
        <dbReference type="ARBA" id="ARBA00023239"/>
    </source>
</evidence>
<evidence type="ECO:0000256" key="2">
    <source>
        <dbReference type="ARBA" id="ARBA00001936"/>
    </source>
</evidence>
<organism evidence="11 12">
    <name type="scientific">Imperialibacter roseus</name>
    <dbReference type="NCBI Taxonomy" id="1324217"/>
    <lineage>
        <taxon>Bacteria</taxon>
        <taxon>Pseudomonadati</taxon>
        <taxon>Bacteroidota</taxon>
        <taxon>Cytophagia</taxon>
        <taxon>Cytophagales</taxon>
        <taxon>Flammeovirgaceae</taxon>
        <taxon>Imperialibacter</taxon>
    </lineage>
</organism>
<dbReference type="PANTHER" id="PTHR30387:SF2">
    <property type="entry name" value="MANNONATE DEHYDRATASE"/>
    <property type="match status" value="1"/>
</dbReference>
<dbReference type="Gene3D" id="3.20.20.150">
    <property type="entry name" value="Divalent-metal-dependent TIM barrel enzymes"/>
    <property type="match status" value="1"/>
</dbReference>
<reference evidence="11 12" key="1">
    <citation type="journal article" date="2023" name="Microbiol. Resour. Announc.">
        <title>Complete Genome Sequence of Imperialibacter roseus strain P4T.</title>
        <authorList>
            <person name="Tizabi D.R."/>
            <person name="Bachvaroff T."/>
            <person name="Hill R.T."/>
        </authorList>
    </citation>
    <scope>NUCLEOTIDE SEQUENCE [LARGE SCALE GENOMIC DNA]</scope>
    <source>
        <strain evidence="11 12">P4T</strain>
    </source>
</reference>
<evidence type="ECO:0000256" key="1">
    <source>
        <dbReference type="ARBA" id="ARBA00001794"/>
    </source>
</evidence>
<evidence type="ECO:0000256" key="6">
    <source>
        <dbReference type="ARBA" id="ARBA00007389"/>
    </source>
</evidence>
<comment type="function">
    <text evidence="4">Catalyzes the dehydration of D-mannonate.</text>
</comment>
<comment type="pathway">
    <text evidence="5">Carbohydrate metabolism; pentose and glucuronate interconversion.</text>
</comment>